<name>A0ABP8V9P6_9GAMM</name>
<evidence type="ECO:0000313" key="4">
    <source>
        <dbReference type="Proteomes" id="UP001500604"/>
    </source>
</evidence>
<dbReference type="Gene3D" id="3.30.1490.230">
    <property type="match status" value="2"/>
</dbReference>
<protein>
    <recommendedName>
        <fullName evidence="2">Mannan-binding protein domain-containing protein</fullName>
    </recommendedName>
</protein>
<dbReference type="InterPro" id="IPR053754">
    <property type="entry name" value="OligoMan_bind_ChitinaseAct_sf"/>
</dbReference>
<organism evidence="3 4">
    <name type="scientific">Kistimonas scapharcae</name>
    <dbReference type="NCBI Taxonomy" id="1036133"/>
    <lineage>
        <taxon>Bacteria</taxon>
        <taxon>Pseudomonadati</taxon>
        <taxon>Pseudomonadota</taxon>
        <taxon>Gammaproteobacteria</taxon>
        <taxon>Oceanospirillales</taxon>
        <taxon>Endozoicomonadaceae</taxon>
        <taxon>Kistimonas</taxon>
    </lineage>
</organism>
<dbReference type="InterPro" id="IPR021992">
    <property type="entry name" value="MVL"/>
</dbReference>
<reference evidence="4" key="1">
    <citation type="journal article" date="2019" name="Int. J. Syst. Evol. Microbiol.">
        <title>The Global Catalogue of Microorganisms (GCM) 10K type strain sequencing project: providing services to taxonomists for standard genome sequencing and annotation.</title>
        <authorList>
            <consortium name="The Broad Institute Genomics Platform"/>
            <consortium name="The Broad Institute Genome Sequencing Center for Infectious Disease"/>
            <person name="Wu L."/>
            <person name="Ma J."/>
        </authorList>
    </citation>
    <scope>NUCLEOTIDE SEQUENCE [LARGE SCALE GENOMIC DNA]</scope>
    <source>
        <strain evidence="4">JCM 17805</strain>
    </source>
</reference>
<gene>
    <name evidence="3" type="ORF">GCM10023116_49010</name>
</gene>
<evidence type="ECO:0000256" key="1">
    <source>
        <dbReference type="SAM" id="MobiDB-lite"/>
    </source>
</evidence>
<dbReference type="Pfam" id="PF12151">
    <property type="entry name" value="MVL"/>
    <property type="match status" value="2"/>
</dbReference>
<dbReference type="Proteomes" id="UP001500604">
    <property type="component" value="Unassembled WGS sequence"/>
</dbReference>
<proteinExistence type="predicted"/>
<keyword evidence="4" id="KW-1185">Reference proteome</keyword>
<evidence type="ECO:0000313" key="3">
    <source>
        <dbReference type="EMBL" id="GAA4652617.1"/>
    </source>
</evidence>
<dbReference type="EMBL" id="BAABFL010000478">
    <property type="protein sequence ID" value="GAA4652617.1"/>
    <property type="molecule type" value="Genomic_DNA"/>
</dbReference>
<feature type="region of interest" description="Disordered" evidence="1">
    <location>
        <begin position="1"/>
        <end position="20"/>
    </location>
</feature>
<evidence type="ECO:0000259" key="2">
    <source>
        <dbReference type="Pfam" id="PF12151"/>
    </source>
</evidence>
<feature type="domain" description="Mannan-binding protein" evidence="2">
    <location>
        <begin position="80"/>
        <end position="114"/>
    </location>
</feature>
<sequence length="119" mass="13093">MPTPTPSSGGGGSETFVTKNKDPIWSDTHALSECPGRCGAEHGKWNGQWWTIVYGKHSVCQCTPLDVFVTENTAPIWSDSDAEAKCPSRCNAEDGNWTGHWWTTVYGAHSVCQCEEQYP</sequence>
<comment type="caution">
    <text evidence="3">The sequence shown here is derived from an EMBL/GenBank/DDBJ whole genome shotgun (WGS) entry which is preliminary data.</text>
</comment>
<accession>A0ABP8V9P6</accession>
<feature type="domain" description="Mannan-binding protein" evidence="2">
    <location>
        <begin position="28"/>
        <end position="62"/>
    </location>
</feature>